<dbReference type="Pfam" id="PF00196">
    <property type="entry name" value="GerE"/>
    <property type="match status" value="1"/>
</dbReference>
<dbReference type="InterPro" id="IPR000792">
    <property type="entry name" value="Tscrpt_reg_LuxR_C"/>
</dbReference>
<name>A0A071MKI5_9BURK</name>
<reference evidence="5" key="1">
    <citation type="submission" date="2014-04" db="EMBL/GenBank/DDBJ databases">
        <title>In planta biocontrol of soil-borne Fusarium wilt of banana through a plant endophytic bacterium, Burkholderia cenocepacia 869T2.</title>
        <authorList>
            <person name="Ho Y.-N."/>
            <person name="Chiang H.-M."/>
            <person name="Chao C.-P."/>
            <person name="Su C.-C."/>
            <person name="Hsu H.-F."/>
            <person name="Guo C.-T."/>
            <person name="Hsieh J.-L."/>
            <person name="Huang C.-C."/>
        </authorList>
    </citation>
    <scope>NUCLEOTIDE SEQUENCE [LARGE SCALE GENOMIC DNA]</scope>
    <source>
        <strain evidence="5">869T2</strain>
    </source>
</reference>
<sequence length="239" mass="26608">MELRWQDAYQQFSAAEDEQQLFQRIAAYSRRLGFEYCCYGIRVPLPVSKPSVAIFNTYPDGWMAHYQAQNYIEIDSTVRDGALSTNMIVWPDVDRIDPCPLWQDARDFGLSVGVAQSSWAARGAFGLLSIARHADRLTPAEINMLTLQTNWLANLSHSLMSRFMVPKLSPAAGVTLTAREREVLCWTAEGKTACEIGQILSISERTVNFHVNNILEKLGATNKVQAVVKAISAGLIDAP</sequence>
<keyword evidence="3" id="KW-0804">Transcription</keyword>
<dbReference type="InterPro" id="IPR016032">
    <property type="entry name" value="Sig_transdc_resp-reg_C-effctor"/>
</dbReference>
<dbReference type="InterPro" id="IPR036693">
    <property type="entry name" value="TF_LuxR_autoind-bd_dom_sf"/>
</dbReference>
<dbReference type="Pfam" id="PF03472">
    <property type="entry name" value="Autoind_bind"/>
    <property type="match status" value="1"/>
</dbReference>
<keyword evidence="2" id="KW-0238">DNA-binding</keyword>
<dbReference type="AlphaFoldDB" id="A0A071MKI5"/>
<dbReference type="SMART" id="SM00421">
    <property type="entry name" value="HTH_LUXR"/>
    <property type="match status" value="1"/>
</dbReference>
<dbReference type="SUPFAM" id="SSF75516">
    <property type="entry name" value="Pheromone-binding domain of LuxR-like quorum-sensing transcription factors"/>
    <property type="match status" value="1"/>
</dbReference>
<dbReference type="InterPro" id="IPR036388">
    <property type="entry name" value="WH-like_DNA-bd_sf"/>
</dbReference>
<dbReference type="InterPro" id="IPR005143">
    <property type="entry name" value="TF_LuxR_autoind-bd_dom"/>
</dbReference>
<dbReference type="PROSITE" id="PS50043">
    <property type="entry name" value="HTH_LUXR_2"/>
    <property type="match status" value="1"/>
</dbReference>
<feature type="domain" description="HTH luxR-type" evidence="4">
    <location>
        <begin position="169"/>
        <end position="234"/>
    </location>
</feature>
<evidence type="ECO:0000259" key="4">
    <source>
        <dbReference type="PROSITE" id="PS50043"/>
    </source>
</evidence>
<dbReference type="GO" id="GO:0006355">
    <property type="term" value="P:regulation of DNA-templated transcription"/>
    <property type="evidence" value="ECO:0007669"/>
    <property type="project" value="InterPro"/>
</dbReference>
<evidence type="ECO:0000313" key="5">
    <source>
        <dbReference type="EMBL" id="KEA57046.1"/>
    </source>
</evidence>
<organism evidence="5">
    <name type="scientific">Burkholderia cenocepacia</name>
    <dbReference type="NCBI Taxonomy" id="95486"/>
    <lineage>
        <taxon>Bacteria</taxon>
        <taxon>Pseudomonadati</taxon>
        <taxon>Pseudomonadota</taxon>
        <taxon>Betaproteobacteria</taxon>
        <taxon>Burkholderiales</taxon>
        <taxon>Burkholderiaceae</taxon>
        <taxon>Burkholderia</taxon>
        <taxon>Burkholderia cepacia complex</taxon>
    </lineage>
</organism>
<evidence type="ECO:0000256" key="2">
    <source>
        <dbReference type="ARBA" id="ARBA00023125"/>
    </source>
</evidence>
<protein>
    <submittedName>
        <fullName evidence="5">LuxR family transcriptional regulator</fullName>
    </submittedName>
</protein>
<dbReference type="CDD" id="cd06170">
    <property type="entry name" value="LuxR_C_like"/>
    <property type="match status" value="1"/>
</dbReference>
<dbReference type="OrthoDB" id="9774661at2"/>
<dbReference type="Gene3D" id="3.30.450.80">
    <property type="entry name" value="Transcription factor LuxR-like, autoinducer-binding domain"/>
    <property type="match status" value="1"/>
</dbReference>
<gene>
    <name evidence="5" type="ORF">DT99_24250</name>
</gene>
<dbReference type="SUPFAM" id="SSF46894">
    <property type="entry name" value="C-terminal effector domain of the bipartite response regulators"/>
    <property type="match status" value="1"/>
</dbReference>
<dbReference type="GO" id="GO:0003677">
    <property type="term" value="F:DNA binding"/>
    <property type="evidence" value="ECO:0007669"/>
    <property type="project" value="UniProtKB-KW"/>
</dbReference>
<dbReference type="PROSITE" id="PS00622">
    <property type="entry name" value="HTH_LUXR_1"/>
    <property type="match status" value="1"/>
</dbReference>
<dbReference type="EMBL" id="JJOA01000022">
    <property type="protein sequence ID" value="KEA57046.1"/>
    <property type="molecule type" value="Genomic_DNA"/>
</dbReference>
<accession>A0A071MKI5</accession>
<dbReference type="PANTHER" id="PTHR44688">
    <property type="entry name" value="DNA-BINDING TRANSCRIPTIONAL ACTIVATOR DEVR_DOSR"/>
    <property type="match status" value="1"/>
</dbReference>
<evidence type="ECO:0000256" key="1">
    <source>
        <dbReference type="ARBA" id="ARBA00023015"/>
    </source>
</evidence>
<proteinExistence type="predicted"/>
<comment type="caution">
    <text evidence="5">The sequence shown here is derived from an EMBL/GenBank/DDBJ whole genome shotgun (WGS) entry which is preliminary data.</text>
</comment>
<dbReference type="PANTHER" id="PTHR44688:SF16">
    <property type="entry name" value="DNA-BINDING TRANSCRIPTIONAL ACTIVATOR DEVR_DOSR"/>
    <property type="match status" value="1"/>
</dbReference>
<evidence type="ECO:0000256" key="3">
    <source>
        <dbReference type="ARBA" id="ARBA00023163"/>
    </source>
</evidence>
<dbReference type="Gene3D" id="1.10.10.10">
    <property type="entry name" value="Winged helix-like DNA-binding domain superfamily/Winged helix DNA-binding domain"/>
    <property type="match status" value="1"/>
</dbReference>
<keyword evidence="1" id="KW-0805">Transcription regulation</keyword>
<dbReference type="PRINTS" id="PR00038">
    <property type="entry name" value="HTHLUXR"/>
</dbReference>